<sequence length="98" mass="11525">LDYGTRHEIIHVIDLLYKNNVKLGMPYVEKINKPGLRALRIKHGSNIYRILFFAFTGQKFILLHIIKKKSDKLPKPVIQLAIKRMEDYKSRFMNLNAS</sequence>
<organism evidence="2">
    <name type="scientific">marine sediment metagenome</name>
    <dbReference type="NCBI Taxonomy" id="412755"/>
    <lineage>
        <taxon>unclassified sequences</taxon>
        <taxon>metagenomes</taxon>
        <taxon>ecological metagenomes</taxon>
    </lineage>
</organism>
<dbReference type="Pfam" id="PF05973">
    <property type="entry name" value="Gp49"/>
    <property type="match status" value="1"/>
</dbReference>
<keyword evidence="1" id="KW-0472">Membrane</keyword>
<comment type="caution">
    <text evidence="2">The sequence shown here is derived from an EMBL/GenBank/DDBJ whole genome shotgun (WGS) entry which is preliminary data.</text>
</comment>
<dbReference type="AlphaFoldDB" id="X1KUD8"/>
<reference evidence="2" key="1">
    <citation type="journal article" date="2014" name="Front. Microbiol.">
        <title>High frequency of phylogenetically diverse reductive dehalogenase-homologous genes in deep subseafloor sedimentary metagenomes.</title>
        <authorList>
            <person name="Kawai M."/>
            <person name="Futagami T."/>
            <person name="Toyoda A."/>
            <person name="Takaki Y."/>
            <person name="Nishi S."/>
            <person name="Hori S."/>
            <person name="Arai W."/>
            <person name="Tsubouchi T."/>
            <person name="Morono Y."/>
            <person name="Uchiyama I."/>
            <person name="Ito T."/>
            <person name="Fujiyama A."/>
            <person name="Inagaki F."/>
            <person name="Takami H."/>
        </authorList>
    </citation>
    <scope>NUCLEOTIDE SEQUENCE</scope>
    <source>
        <strain evidence="2">Expedition CK06-06</strain>
    </source>
</reference>
<keyword evidence="1" id="KW-0812">Transmembrane</keyword>
<protein>
    <recommendedName>
        <fullName evidence="3">Type II toxin-antitoxin system RelE/ParE family toxin</fullName>
    </recommendedName>
</protein>
<proteinExistence type="predicted"/>
<gene>
    <name evidence="2" type="ORF">S06H3_15457</name>
</gene>
<accession>X1KUD8</accession>
<feature type="non-terminal residue" evidence="2">
    <location>
        <position position="1"/>
    </location>
</feature>
<name>X1KUD8_9ZZZZ</name>
<feature type="transmembrane region" description="Helical" evidence="1">
    <location>
        <begin position="47"/>
        <end position="66"/>
    </location>
</feature>
<dbReference type="InterPro" id="IPR009241">
    <property type="entry name" value="HigB-like"/>
</dbReference>
<dbReference type="EMBL" id="BARV01007610">
    <property type="protein sequence ID" value="GAI10313.1"/>
    <property type="molecule type" value="Genomic_DNA"/>
</dbReference>
<evidence type="ECO:0000256" key="1">
    <source>
        <dbReference type="SAM" id="Phobius"/>
    </source>
</evidence>
<evidence type="ECO:0000313" key="2">
    <source>
        <dbReference type="EMBL" id="GAI10313.1"/>
    </source>
</evidence>
<evidence type="ECO:0008006" key="3">
    <source>
        <dbReference type="Google" id="ProtNLM"/>
    </source>
</evidence>
<keyword evidence="1" id="KW-1133">Transmembrane helix</keyword>